<organism evidence="1 2">
    <name type="scientific">Canariomyces notabilis</name>
    <dbReference type="NCBI Taxonomy" id="2074819"/>
    <lineage>
        <taxon>Eukaryota</taxon>
        <taxon>Fungi</taxon>
        <taxon>Dikarya</taxon>
        <taxon>Ascomycota</taxon>
        <taxon>Pezizomycotina</taxon>
        <taxon>Sordariomycetes</taxon>
        <taxon>Sordariomycetidae</taxon>
        <taxon>Sordariales</taxon>
        <taxon>Chaetomiaceae</taxon>
        <taxon>Canariomyces</taxon>
    </lineage>
</organism>
<comment type="caution">
    <text evidence="1">The sequence shown here is derived from an EMBL/GenBank/DDBJ whole genome shotgun (WGS) entry which is preliminary data.</text>
</comment>
<protein>
    <submittedName>
        <fullName evidence="1">Uncharacterized protein</fullName>
    </submittedName>
</protein>
<dbReference type="Proteomes" id="UP001302812">
    <property type="component" value="Unassembled WGS sequence"/>
</dbReference>
<accession>A0AAN6TMS3</accession>
<evidence type="ECO:0000313" key="2">
    <source>
        <dbReference type="Proteomes" id="UP001302812"/>
    </source>
</evidence>
<gene>
    <name evidence="1" type="ORF">N656DRAFT_77</name>
</gene>
<dbReference type="GeneID" id="89937866"/>
<keyword evidence="2" id="KW-1185">Reference proteome</keyword>
<evidence type="ECO:0000313" key="1">
    <source>
        <dbReference type="EMBL" id="KAK4116926.1"/>
    </source>
</evidence>
<sequence>MDAAAAAGRAGESTTMFHGDGSRLLVELVNWLLLFGWIPQSTRGSMRVSLIFVQNRPLLCRSVRGWIQRLLHPFATATHCSYYTPGFLGIIASQSLCLCRSGRIAAVASFAFPLVPSCAVRQQASIPSESFAEINGGSGICNRGPTGSRFVTVRSRVRNPICRVPVIRRNLT</sequence>
<dbReference type="EMBL" id="MU853332">
    <property type="protein sequence ID" value="KAK4116926.1"/>
    <property type="molecule type" value="Genomic_DNA"/>
</dbReference>
<reference evidence="1" key="2">
    <citation type="submission" date="2023-05" db="EMBL/GenBank/DDBJ databases">
        <authorList>
            <consortium name="Lawrence Berkeley National Laboratory"/>
            <person name="Steindorff A."/>
            <person name="Hensen N."/>
            <person name="Bonometti L."/>
            <person name="Westerberg I."/>
            <person name="Brannstrom I.O."/>
            <person name="Guillou S."/>
            <person name="Cros-Aarteil S."/>
            <person name="Calhoun S."/>
            <person name="Haridas S."/>
            <person name="Kuo A."/>
            <person name="Mondo S."/>
            <person name="Pangilinan J."/>
            <person name="Riley R."/>
            <person name="Labutti K."/>
            <person name="Andreopoulos B."/>
            <person name="Lipzen A."/>
            <person name="Chen C."/>
            <person name="Yanf M."/>
            <person name="Daum C."/>
            <person name="Ng V."/>
            <person name="Clum A."/>
            <person name="Ohm R."/>
            <person name="Martin F."/>
            <person name="Silar P."/>
            <person name="Natvig D."/>
            <person name="Lalanne C."/>
            <person name="Gautier V."/>
            <person name="Ament-Velasquez S.L."/>
            <person name="Kruys A."/>
            <person name="Hutchinson M.I."/>
            <person name="Powell A.J."/>
            <person name="Barry K."/>
            <person name="Miller A.N."/>
            <person name="Grigoriev I.V."/>
            <person name="Debuchy R."/>
            <person name="Gladieux P."/>
            <person name="Thoren M.H."/>
            <person name="Johannesson H."/>
        </authorList>
    </citation>
    <scope>NUCLEOTIDE SEQUENCE</scope>
    <source>
        <strain evidence="1">CBS 508.74</strain>
    </source>
</reference>
<name>A0AAN6TMS3_9PEZI</name>
<reference evidence="1" key="1">
    <citation type="journal article" date="2023" name="Mol. Phylogenet. Evol.">
        <title>Genome-scale phylogeny and comparative genomics of the fungal order Sordariales.</title>
        <authorList>
            <person name="Hensen N."/>
            <person name="Bonometti L."/>
            <person name="Westerberg I."/>
            <person name="Brannstrom I.O."/>
            <person name="Guillou S."/>
            <person name="Cros-Aarteil S."/>
            <person name="Calhoun S."/>
            <person name="Haridas S."/>
            <person name="Kuo A."/>
            <person name="Mondo S."/>
            <person name="Pangilinan J."/>
            <person name="Riley R."/>
            <person name="LaButti K."/>
            <person name="Andreopoulos B."/>
            <person name="Lipzen A."/>
            <person name="Chen C."/>
            <person name="Yan M."/>
            <person name="Daum C."/>
            <person name="Ng V."/>
            <person name="Clum A."/>
            <person name="Steindorff A."/>
            <person name="Ohm R.A."/>
            <person name="Martin F."/>
            <person name="Silar P."/>
            <person name="Natvig D.O."/>
            <person name="Lalanne C."/>
            <person name="Gautier V."/>
            <person name="Ament-Velasquez S.L."/>
            <person name="Kruys A."/>
            <person name="Hutchinson M.I."/>
            <person name="Powell A.J."/>
            <person name="Barry K."/>
            <person name="Miller A.N."/>
            <person name="Grigoriev I.V."/>
            <person name="Debuchy R."/>
            <person name="Gladieux P."/>
            <person name="Hiltunen Thoren M."/>
            <person name="Johannesson H."/>
        </authorList>
    </citation>
    <scope>NUCLEOTIDE SEQUENCE</scope>
    <source>
        <strain evidence="1">CBS 508.74</strain>
    </source>
</reference>
<dbReference type="AlphaFoldDB" id="A0AAN6TMS3"/>
<proteinExistence type="predicted"/>
<dbReference type="RefSeq" id="XP_064674496.1">
    <property type="nucleotide sequence ID" value="XM_064813741.1"/>
</dbReference>